<comment type="caution">
    <text evidence="1">The sequence shown here is derived from an EMBL/GenBank/DDBJ whole genome shotgun (WGS) entry which is preliminary data.</text>
</comment>
<reference evidence="1 2" key="1">
    <citation type="submission" date="2024-03" db="EMBL/GenBank/DDBJ databases">
        <title>The Acrasis kona genome and developmental transcriptomes reveal deep origins of eukaryotic multicellular pathways.</title>
        <authorList>
            <person name="Sheikh S."/>
            <person name="Fu C.-J."/>
            <person name="Brown M.W."/>
            <person name="Baldauf S.L."/>
        </authorList>
    </citation>
    <scope>NUCLEOTIDE SEQUENCE [LARGE SCALE GENOMIC DNA]</scope>
    <source>
        <strain evidence="1 2">ATCC MYA-3509</strain>
    </source>
</reference>
<dbReference type="EMBL" id="JAOPGA020000762">
    <property type="protein sequence ID" value="KAL0481416.1"/>
    <property type="molecule type" value="Genomic_DNA"/>
</dbReference>
<dbReference type="GO" id="GO:0006508">
    <property type="term" value="P:proteolysis"/>
    <property type="evidence" value="ECO:0007669"/>
    <property type="project" value="InterPro"/>
</dbReference>
<dbReference type="Proteomes" id="UP001431209">
    <property type="component" value="Unassembled WGS sequence"/>
</dbReference>
<evidence type="ECO:0000313" key="2">
    <source>
        <dbReference type="Proteomes" id="UP001431209"/>
    </source>
</evidence>
<sequence>MDTATLNGVLPKSEVQASSFLKKYPNYDGRGIVVAILDTGVDPGAEGLQQTTDGKKKIIDVIDASGSGDVQMTVAKLENNIIQTDSGRRFQVSEEQASKEIKVGSLRAFNVFPDGLKKRIKEERKKELTKQQEALLSSLNKQLNEAKQSKNKPLIKDFEQRIEAVEAWIKIDDVGPIYDVFLFNNEKVAIHVPIYNDQFKLNQEASE</sequence>
<gene>
    <name evidence="1" type="ORF">AKO1_012667</name>
</gene>
<name>A0AAW2YXI2_9EUKA</name>
<proteinExistence type="predicted"/>
<evidence type="ECO:0000313" key="1">
    <source>
        <dbReference type="EMBL" id="KAL0481416.1"/>
    </source>
</evidence>
<dbReference type="InterPro" id="IPR036852">
    <property type="entry name" value="Peptidase_S8/S53_dom_sf"/>
</dbReference>
<accession>A0AAW2YXI2</accession>
<dbReference type="AlphaFoldDB" id="A0AAW2YXI2"/>
<keyword evidence="2" id="KW-1185">Reference proteome</keyword>
<dbReference type="GO" id="GO:0004252">
    <property type="term" value="F:serine-type endopeptidase activity"/>
    <property type="evidence" value="ECO:0007669"/>
    <property type="project" value="InterPro"/>
</dbReference>
<protein>
    <submittedName>
        <fullName evidence="1">Tripeptidyl-peptidase</fullName>
    </submittedName>
</protein>
<dbReference type="Gene3D" id="3.40.50.200">
    <property type="entry name" value="Peptidase S8/S53 domain"/>
    <property type="match status" value="1"/>
</dbReference>
<organism evidence="1 2">
    <name type="scientific">Acrasis kona</name>
    <dbReference type="NCBI Taxonomy" id="1008807"/>
    <lineage>
        <taxon>Eukaryota</taxon>
        <taxon>Discoba</taxon>
        <taxon>Heterolobosea</taxon>
        <taxon>Tetramitia</taxon>
        <taxon>Eutetramitia</taxon>
        <taxon>Acrasidae</taxon>
        <taxon>Acrasis</taxon>
    </lineage>
</organism>
<dbReference type="SUPFAM" id="SSF52743">
    <property type="entry name" value="Subtilisin-like"/>
    <property type="match status" value="1"/>
</dbReference>